<keyword evidence="3" id="KW-0413">Isomerase</keyword>
<keyword evidence="1" id="KW-0479">Metal-binding</keyword>
<dbReference type="AlphaFoldDB" id="A0A2S7N3U9"/>
<keyword evidence="4" id="KW-1185">Reference proteome</keyword>
<gene>
    <name evidence="3" type="ORF">CYL18_01910</name>
</gene>
<dbReference type="GO" id="GO:0018800">
    <property type="term" value="F:5-oxopent-3-ene-1,2,5-tricarboxylate decarboxylase activity"/>
    <property type="evidence" value="ECO:0007669"/>
    <property type="project" value="InterPro"/>
</dbReference>
<organism evidence="3 4">
    <name type="scientific">Pradoshia eiseniae</name>
    <dbReference type="NCBI Taxonomy" id="2064768"/>
    <lineage>
        <taxon>Bacteria</taxon>
        <taxon>Bacillati</taxon>
        <taxon>Bacillota</taxon>
        <taxon>Bacilli</taxon>
        <taxon>Bacillales</taxon>
        <taxon>Bacillaceae</taxon>
        <taxon>Pradoshia</taxon>
    </lineage>
</organism>
<evidence type="ECO:0000313" key="4">
    <source>
        <dbReference type="Proteomes" id="UP000239663"/>
    </source>
</evidence>
<evidence type="ECO:0000256" key="1">
    <source>
        <dbReference type="ARBA" id="ARBA00022723"/>
    </source>
</evidence>
<name>A0A2S7N3U9_9BACI</name>
<dbReference type="GO" id="GO:0046872">
    <property type="term" value="F:metal ion binding"/>
    <property type="evidence" value="ECO:0007669"/>
    <property type="project" value="UniProtKB-KW"/>
</dbReference>
<dbReference type="NCBIfam" id="TIGR02305">
    <property type="entry name" value="HpaG-N-term"/>
    <property type="match status" value="1"/>
</dbReference>
<dbReference type="RefSeq" id="WP_104847770.1">
    <property type="nucleotide sequence ID" value="NZ_PKOZ01000001.1"/>
</dbReference>
<dbReference type="GO" id="GO:0008704">
    <property type="term" value="F:5-carboxymethyl-2-hydroxymuconate delta-isomerase activity"/>
    <property type="evidence" value="ECO:0007669"/>
    <property type="project" value="InterPro"/>
</dbReference>
<comment type="caution">
    <text evidence="3">The sequence shown here is derived from an EMBL/GenBank/DDBJ whole genome shotgun (WGS) entry which is preliminary data.</text>
</comment>
<proteinExistence type="predicted"/>
<dbReference type="SUPFAM" id="SSF56529">
    <property type="entry name" value="FAH"/>
    <property type="match status" value="1"/>
</dbReference>
<dbReference type="OrthoDB" id="9805307at2"/>
<accession>A0A2S7N3U9</accession>
<dbReference type="InterPro" id="IPR011234">
    <property type="entry name" value="Fumarylacetoacetase-like_C"/>
</dbReference>
<dbReference type="PANTHER" id="PTHR11820">
    <property type="entry name" value="ACYLPYRUVASE"/>
    <property type="match status" value="1"/>
</dbReference>
<evidence type="ECO:0000259" key="2">
    <source>
        <dbReference type="Pfam" id="PF01557"/>
    </source>
</evidence>
<dbReference type="Pfam" id="PF01557">
    <property type="entry name" value="FAA_hydrolase"/>
    <property type="match status" value="1"/>
</dbReference>
<feature type="domain" description="Fumarylacetoacetase-like C-terminal" evidence="2">
    <location>
        <begin position="32"/>
        <end position="236"/>
    </location>
</feature>
<evidence type="ECO:0000313" key="3">
    <source>
        <dbReference type="EMBL" id="PQD96673.1"/>
    </source>
</evidence>
<dbReference type="Proteomes" id="UP000239663">
    <property type="component" value="Unassembled WGS sequence"/>
</dbReference>
<dbReference type="PANTHER" id="PTHR11820:SF114">
    <property type="entry name" value="4-HYDROXYPHENYLACETATE CATABOLISM PROTEIN"/>
    <property type="match status" value="1"/>
</dbReference>
<sequence>MIDSTLTGFSNCAQLLSGTSQNSMKDIPINGTVYGTLLNYKSSYSELEPHMKNQPYQKPPEAPILYIKPRNTYNHHQGTIKLPNGINQIQIGPALGIVIGKTAVTVSEDHAMQYIQGYTILNDVSLQHDSLYRPPIRFNARDGFCPIGPVVRKANLVQDPHNLEIKVYVNEQLIQTANTNELIRPIPVLLKEVTEFMTLYPGDVLMIGTPNNMPLVHEGDTVRIEIEQIGSLENQVLSFNRIEREGNR</sequence>
<dbReference type="EMBL" id="PKOZ01000001">
    <property type="protein sequence ID" value="PQD96673.1"/>
    <property type="molecule type" value="Genomic_DNA"/>
</dbReference>
<dbReference type="InterPro" id="IPR012686">
    <property type="entry name" value="HPA_isomer/decarb_N"/>
</dbReference>
<reference evidence="3 4" key="1">
    <citation type="submission" date="2017-12" db="EMBL/GenBank/DDBJ databases">
        <title>Taxonomic description and draft genome of Pradoshia cofamensis Gen. nov., sp. nov., a thermotolerant bacillale isolated from anterior gut of earthworm Eisenia fetida.</title>
        <authorList>
            <person name="Saha T."/>
            <person name="Chakraborty R."/>
        </authorList>
    </citation>
    <scope>NUCLEOTIDE SEQUENCE [LARGE SCALE GENOMIC DNA]</scope>
    <source>
        <strain evidence="3 4">EAG3</strain>
    </source>
</reference>
<dbReference type="InterPro" id="IPR036663">
    <property type="entry name" value="Fumarylacetoacetase_C_sf"/>
</dbReference>
<protein>
    <submittedName>
        <fullName evidence="3">4-hydroxyphenylacetate isomerase</fullName>
    </submittedName>
</protein>
<dbReference type="Gene3D" id="3.90.850.10">
    <property type="entry name" value="Fumarylacetoacetase-like, C-terminal domain"/>
    <property type="match status" value="1"/>
</dbReference>